<keyword evidence="3" id="KW-0378">Hydrolase</keyword>
<name>A0A0U1NPX3_9RHOB</name>
<evidence type="ECO:0000259" key="2">
    <source>
        <dbReference type="Pfam" id="PF23678"/>
    </source>
</evidence>
<dbReference type="Gene3D" id="3.40.50.1820">
    <property type="entry name" value="alpha/beta hydrolase"/>
    <property type="match status" value="1"/>
</dbReference>
<evidence type="ECO:0000259" key="1">
    <source>
        <dbReference type="Pfam" id="PF01738"/>
    </source>
</evidence>
<sequence length="304" mass="33063">MTVQTNARRLTADDFDQDLLDLYDYYAHGKISKREFLDRAGKWAVGGITAAAILGTLSPNYALAEQVASDDPDIVGEDITYASPDGTGDINAYLVRPANINPERPPAAILVVHENRGLNPYIRDVVRRLAKAGFIAMGPDGLSSLGGYPGTDDEGRTMQRTLDQGALLNDFFAGFEYLQNLEGTNGKVGATGFCYGGGVVTRLAAAYPEMAAGVPFYGSFPDAEQVARINAPLMVQLAALDQRINAMWPAFQVAMEENDNPYEAHIYPGVNHGFHNDTTPRYDEAAAKLAEQRMVAWFRTYLAG</sequence>
<dbReference type="GO" id="GO:0008806">
    <property type="term" value="F:carboxymethylenebutenolidase activity"/>
    <property type="evidence" value="ECO:0007669"/>
    <property type="project" value="UniProtKB-EC"/>
</dbReference>
<dbReference type="EC" id="3.1.1.45" evidence="3"/>
<dbReference type="OrthoDB" id="9771666at2"/>
<evidence type="ECO:0000313" key="4">
    <source>
        <dbReference type="Proteomes" id="UP000048949"/>
    </source>
</evidence>
<dbReference type="InterPro" id="IPR057802">
    <property type="entry name" value="YqhI_dom"/>
</dbReference>
<dbReference type="PANTHER" id="PTHR46623:SF6">
    <property type="entry name" value="ALPHA_BETA-HYDROLASES SUPERFAMILY PROTEIN"/>
    <property type="match status" value="1"/>
</dbReference>
<reference evidence="3 4" key="1">
    <citation type="submission" date="2015-04" db="EMBL/GenBank/DDBJ databases">
        <authorList>
            <person name="Syromyatnikov M.Y."/>
            <person name="Popov V.N."/>
        </authorList>
    </citation>
    <scope>NUCLEOTIDE SEQUENCE [LARGE SCALE GENOMIC DNA]</scope>
    <source>
        <strain evidence="3 4">CECT 5292</strain>
    </source>
</reference>
<dbReference type="InterPro" id="IPR002925">
    <property type="entry name" value="Dienelactn_hydro"/>
</dbReference>
<gene>
    <name evidence="3" type="primary">clcD</name>
    <name evidence="3" type="ORF">NIG5292_02865</name>
</gene>
<dbReference type="EMBL" id="CVQV01000044">
    <property type="protein sequence ID" value="CRK76797.1"/>
    <property type="molecule type" value="Genomic_DNA"/>
</dbReference>
<dbReference type="STRING" id="282199.GCA_001049735_02864"/>
<dbReference type="InterPro" id="IPR029058">
    <property type="entry name" value="AB_hydrolase_fold"/>
</dbReference>
<dbReference type="RefSeq" id="WP_048600182.1">
    <property type="nucleotide sequence ID" value="NZ_CAXIAP010000007.1"/>
</dbReference>
<accession>A0A0U1NPX3</accession>
<evidence type="ECO:0000313" key="3">
    <source>
        <dbReference type="EMBL" id="CRK76797.1"/>
    </source>
</evidence>
<dbReference type="Pfam" id="PF23678">
    <property type="entry name" value="YqhI"/>
    <property type="match status" value="1"/>
</dbReference>
<feature type="domain" description="YqhI" evidence="2">
    <location>
        <begin position="9"/>
        <end position="42"/>
    </location>
</feature>
<dbReference type="InterPro" id="IPR051049">
    <property type="entry name" value="Dienelactone_hydrolase-like"/>
</dbReference>
<dbReference type="Proteomes" id="UP000048949">
    <property type="component" value="Unassembled WGS sequence"/>
</dbReference>
<protein>
    <submittedName>
        <fullName evidence="3">Carboxymethylenebutenolidase</fullName>
        <ecNumber evidence="3">3.1.1.45</ecNumber>
    </submittedName>
</protein>
<dbReference type="Pfam" id="PF01738">
    <property type="entry name" value="DLH"/>
    <property type="match status" value="1"/>
</dbReference>
<organism evidence="3 4">
    <name type="scientific">Nereida ignava</name>
    <dbReference type="NCBI Taxonomy" id="282199"/>
    <lineage>
        <taxon>Bacteria</taxon>
        <taxon>Pseudomonadati</taxon>
        <taxon>Pseudomonadota</taxon>
        <taxon>Alphaproteobacteria</taxon>
        <taxon>Rhodobacterales</taxon>
        <taxon>Roseobacteraceae</taxon>
        <taxon>Nereida</taxon>
    </lineage>
</organism>
<dbReference type="PANTHER" id="PTHR46623">
    <property type="entry name" value="CARBOXYMETHYLENEBUTENOLIDASE-RELATED"/>
    <property type="match status" value="1"/>
</dbReference>
<keyword evidence="4" id="KW-1185">Reference proteome</keyword>
<proteinExistence type="predicted"/>
<dbReference type="AlphaFoldDB" id="A0A0U1NPX3"/>
<dbReference type="InterPro" id="IPR048094">
    <property type="entry name" value="YghX_hydrolase-like"/>
</dbReference>
<dbReference type="NCBIfam" id="NF041440">
    <property type="entry name" value="hydrolase_YghX"/>
    <property type="match status" value="1"/>
</dbReference>
<feature type="domain" description="Dienelactone hydrolase" evidence="1">
    <location>
        <begin position="90"/>
        <end position="302"/>
    </location>
</feature>
<dbReference type="SUPFAM" id="SSF53474">
    <property type="entry name" value="alpha/beta-Hydrolases"/>
    <property type="match status" value="1"/>
</dbReference>